<name>A0A4Q5L8L1_9BACT</name>
<dbReference type="Proteomes" id="UP000294155">
    <property type="component" value="Unassembled WGS sequence"/>
</dbReference>
<evidence type="ECO:0000313" key="1">
    <source>
        <dbReference type="EMBL" id="RYU76096.1"/>
    </source>
</evidence>
<sequence length="234" mass="26264">MTNPTFTVERLSFDTLSELPNAWTNQDYLALLRLMSYDNPEEIAPAELKAMCLMSLTDLEPAEAAELVLGYLLAEQLNAGQIQNLAHNMLTEKLWEENPELGQHQGFFNATQLLYEAYNGKFPRPEAVQFQVQLTAAAPASLAIFERQPEAPLLRLLAQGMPDNTLLRRLFGEQLAGTSFPEAQDIIWQLKPGAKTENIISFDVVSSAYWLDDFKYADSYQATTQAEEIADTPE</sequence>
<organism evidence="1 2">
    <name type="scientific">Hymenobacter persicinus</name>
    <dbReference type="NCBI Taxonomy" id="2025506"/>
    <lineage>
        <taxon>Bacteria</taxon>
        <taxon>Pseudomonadati</taxon>
        <taxon>Bacteroidota</taxon>
        <taxon>Cytophagia</taxon>
        <taxon>Cytophagales</taxon>
        <taxon>Hymenobacteraceae</taxon>
        <taxon>Hymenobacter</taxon>
    </lineage>
</organism>
<dbReference type="EMBL" id="SEWE01000060">
    <property type="protein sequence ID" value="RYU76096.1"/>
    <property type="molecule type" value="Genomic_DNA"/>
</dbReference>
<comment type="caution">
    <text evidence="1">The sequence shown here is derived from an EMBL/GenBank/DDBJ whole genome shotgun (WGS) entry which is preliminary data.</text>
</comment>
<protein>
    <submittedName>
        <fullName evidence="1">Uncharacterized protein</fullName>
    </submittedName>
</protein>
<dbReference type="RefSeq" id="WP_129922908.1">
    <property type="nucleotide sequence ID" value="NZ_SEWE01000060.1"/>
</dbReference>
<dbReference type="OrthoDB" id="1118033at2"/>
<accession>A0A4Q5L8L1</accession>
<evidence type="ECO:0000313" key="2">
    <source>
        <dbReference type="Proteomes" id="UP000294155"/>
    </source>
</evidence>
<proteinExistence type="predicted"/>
<reference evidence="1 2" key="1">
    <citation type="submission" date="2019-02" db="EMBL/GenBank/DDBJ databases">
        <title>Bacterial novel species isolated from soil.</title>
        <authorList>
            <person name="Jung H.-Y."/>
        </authorList>
    </citation>
    <scope>NUCLEOTIDE SEQUENCE [LARGE SCALE GENOMIC DNA]</scope>
    <source>
        <strain evidence="1 2">1-3-3-3</strain>
    </source>
</reference>
<dbReference type="AlphaFoldDB" id="A0A4Q5L8L1"/>
<gene>
    <name evidence="1" type="ORF">EWM57_19085</name>
</gene>
<keyword evidence="2" id="KW-1185">Reference proteome</keyword>